<accession>A0ABW5CT18</accession>
<evidence type="ECO:0000313" key="4">
    <source>
        <dbReference type="Proteomes" id="UP001597374"/>
    </source>
</evidence>
<sequence length="389" mass="43947">MDKKSPGAITFEPDNLLVAFCIKTNEELQQAHHLFSMALKPAFIWALKRGLPIKEQLKKSVYSHFSGGETVEDAKRVMEKLAGANVRAVLDYAAEAQQTEAGYDQVQQELLHDIRRAAKSGASISLSIRLSKLGPKSIFEKITAQEQLTTEEQQAFDRTEARLDSVCKAVANAGMCMHIDAEESWQQVPVDALAEKMMLRYNSQRAVVLNTVQMYRTDRVDYLKACLERFAGKQALLGIKLVRGAFHEKELERARVYDHAPAVFTEKVATDKSFNQGLDICLYNLHRLELCAATHNQESTRYLTERMAEGELKLLRHRVHFAQLYGMSDHLTFNLAQAGFQASKYLPYGEAKKALPHIIRRVEESASVSGQTGRELHLLEGELRRRSLL</sequence>
<dbReference type="InterPro" id="IPR029041">
    <property type="entry name" value="FAD-linked_oxidoreductase-like"/>
</dbReference>
<dbReference type="SUPFAM" id="SSF51730">
    <property type="entry name" value="FAD-linked oxidoreductase"/>
    <property type="match status" value="1"/>
</dbReference>
<protein>
    <submittedName>
        <fullName evidence="3">Proline dehydrogenase family protein</fullName>
    </submittedName>
</protein>
<keyword evidence="4" id="KW-1185">Reference proteome</keyword>
<dbReference type="Proteomes" id="UP001597374">
    <property type="component" value="Unassembled WGS sequence"/>
</dbReference>
<keyword evidence="1" id="KW-0560">Oxidoreductase</keyword>
<dbReference type="Gene3D" id="3.20.20.220">
    <property type="match status" value="1"/>
</dbReference>
<dbReference type="InterPro" id="IPR002872">
    <property type="entry name" value="Proline_DH_dom"/>
</dbReference>
<evidence type="ECO:0000313" key="3">
    <source>
        <dbReference type="EMBL" id="MFD2245145.1"/>
    </source>
</evidence>
<organism evidence="3 4">
    <name type="scientific">Pontibacter ruber</name>
    <dbReference type="NCBI Taxonomy" id="1343895"/>
    <lineage>
        <taxon>Bacteria</taxon>
        <taxon>Pseudomonadati</taxon>
        <taxon>Bacteroidota</taxon>
        <taxon>Cytophagia</taxon>
        <taxon>Cytophagales</taxon>
        <taxon>Hymenobacteraceae</taxon>
        <taxon>Pontibacter</taxon>
    </lineage>
</organism>
<dbReference type="Pfam" id="PF01619">
    <property type="entry name" value="Pro_dh"/>
    <property type="match status" value="1"/>
</dbReference>
<gene>
    <name evidence="3" type="ORF">ACFSKP_02695</name>
</gene>
<proteinExistence type="predicted"/>
<dbReference type="RefSeq" id="WP_250429424.1">
    <property type="nucleotide sequence ID" value="NZ_JALPRR010000002.1"/>
</dbReference>
<name>A0ABW5CT18_9BACT</name>
<reference evidence="4" key="1">
    <citation type="journal article" date="2019" name="Int. J. Syst. Evol. Microbiol.">
        <title>The Global Catalogue of Microorganisms (GCM) 10K type strain sequencing project: providing services to taxonomists for standard genome sequencing and annotation.</title>
        <authorList>
            <consortium name="The Broad Institute Genomics Platform"/>
            <consortium name="The Broad Institute Genome Sequencing Center for Infectious Disease"/>
            <person name="Wu L."/>
            <person name="Ma J."/>
        </authorList>
    </citation>
    <scope>NUCLEOTIDE SEQUENCE [LARGE SCALE GENOMIC DNA]</scope>
    <source>
        <strain evidence="4">CGMCC 4.1782</strain>
    </source>
</reference>
<evidence type="ECO:0000259" key="2">
    <source>
        <dbReference type="Pfam" id="PF01619"/>
    </source>
</evidence>
<dbReference type="PANTHER" id="PTHR13914:SF0">
    <property type="entry name" value="PROLINE DEHYDROGENASE 1, MITOCHONDRIAL"/>
    <property type="match status" value="1"/>
</dbReference>
<dbReference type="EMBL" id="JBHUIM010000001">
    <property type="protein sequence ID" value="MFD2245145.1"/>
    <property type="molecule type" value="Genomic_DNA"/>
</dbReference>
<feature type="domain" description="Proline dehydrogenase" evidence="2">
    <location>
        <begin position="76"/>
        <end position="372"/>
    </location>
</feature>
<comment type="caution">
    <text evidence="3">The sequence shown here is derived from an EMBL/GenBank/DDBJ whole genome shotgun (WGS) entry which is preliminary data.</text>
</comment>
<dbReference type="InterPro" id="IPR015659">
    <property type="entry name" value="Proline_oxidase"/>
</dbReference>
<dbReference type="PANTHER" id="PTHR13914">
    <property type="entry name" value="PROLINE OXIDASE"/>
    <property type="match status" value="1"/>
</dbReference>
<evidence type="ECO:0000256" key="1">
    <source>
        <dbReference type="ARBA" id="ARBA00023002"/>
    </source>
</evidence>